<reference evidence="1" key="2">
    <citation type="submission" date="2025-03" db="EMBL/GenBank/DDBJ databases">
        <authorList>
            <consortium name="ELIXIR-Norway"/>
            <consortium name="Elixir Norway"/>
        </authorList>
    </citation>
    <scope>NUCLEOTIDE SEQUENCE</scope>
</reference>
<evidence type="ECO:0000313" key="2">
    <source>
        <dbReference type="Proteomes" id="UP001162501"/>
    </source>
</evidence>
<dbReference type="EMBL" id="OX596104">
    <property type="protein sequence ID" value="CAN0027575.1"/>
    <property type="molecule type" value="Genomic_DNA"/>
</dbReference>
<accession>A0AC59YW59</accession>
<protein>
    <submittedName>
        <fullName evidence="1">Uncharacterized protein</fullName>
    </submittedName>
</protein>
<evidence type="ECO:0000313" key="1">
    <source>
        <dbReference type="EMBL" id="CAN0027575.1"/>
    </source>
</evidence>
<proteinExistence type="predicted"/>
<sequence>MEALLGLSVLLVVATVKVFPVLWRPRVWPLEPATAEPAPPGPSSPGVCWGLGRLFFGWAAVRARTCTLPSLQSFEGQVGGAFLTSPLAKSPPTLPRPPWDQGCWALATLEILDAFQGVLTRLRMQS</sequence>
<reference evidence="1" key="1">
    <citation type="submission" date="2023-05" db="EMBL/GenBank/DDBJ databases">
        <authorList>
            <consortium name="ELIXIR-Norway"/>
        </authorList>
    </citation>
    <scope>NUCLEOTIDE SEQUENCE</scope>
</reference>
<name>A0AC59YW59_RANTA</name>
<organism evidence="1 2">
    <name type="scientific">Rangifer tarandus platyrhynchus</name>
    <name type="common">Svalbard reindeer</name>
    <dbReference type="NCBI Taxonomy" id="3082113"/>
    <lineage>
        <taxon>Eukaryota</taxon>
        <taxon>Metazoa</taxon>
        <taxon>Chordata</taxon>
        <taxon>Craniata</taxon>
        <taxon>Vertebrata</taxon>
        <taxon>Euteleostomi</taxon>
        <taxon>Mammalia</taxon>
        <taxon>Eutheria</taxon>
        <taxon>Laurasiatheria</taxon>
        <taxon>Artiodactyla</taxon>
        <taxon>Ruminantia</taxon>
        <taxon>Pecora</taxon>
        <taxon>Cervidae</taxon>
        <taxon>Odocoileinae</taxon>
        <taxon>Rangifer</taxon>
    </lineage>
</organism>
<gene>
    <name evidence="1" type="ORF">MRATA1EN22A_LOCUS10960</name>
</gene>
<dbReference type="Proteomes" id="UP001162501">
    <property type="component" value="Chromosome 20"/>
</dbReference>